<name>A0A418X0L4_9BURK</name>
<dbReference type="PROSITE" id="PS51708">
    <property type="entry name" value="CHAD"/>
    <property type="match status" value="1"/>
</dbReference>
<dbReference type="InterPro" id="IPR023577">
    <property type="entry name" value="CYTH_domain"/>
</dbReference>
<organism evidence="3 4">
    <name type="scientific">Noviherbaspirillum cavernae</name>
    <dbReference type="NCBI Taxonomy" id="2320862"/>
    <lineage>
        <taxon>Bacteria</taxon>
        <taxon>Pseudomonadati</taxon>
        <taxon>Pseudomonadota</taxon>
        <taxon>Betaproteobacteria</taxon>
        <taxon>Burkholderiales</taxon>
        <taxon>Oxalobacteraceae</taxon>
        <taxon>Noviherbaspirillum</taxon>
    </lineage>
</organism>
<dbReference type="InterPro" id="IPR007899">
    <property type="entry name" value="CHAD_dom"/>
</dbReference>
<dbReference type="PANTHER" id="PTHR39569:SF1">
    <property type="entry name" value="INORGANIC TRIPHOSPHATASE"/>
    <property type="match status" value="1"/>
</dbReference>
<dbReference type="SMART" id="SM01118">
    <property type="entry name" value="CYTH"/>
    <property type="match status" value="1"/>
</dbReference>
<protein>
    <submittedName>
        <fullName evidence="3">CHAD domain-containing protein</fullName>
    </submittedName>
</protein>
<dbReference type="Gene3D" id="1.40.20.10">
    <property type="entry name" value="CHAD domain"/>
    <property type="match status" value="1"/>
</dbReference>
<evidence type="ECO:0000313" key="3">
    <source>
        <dbReference type="EMBL" id="RJG05981.1"/>
    </source>
</evidence>
<dbReference type="GO" id="GO:0050355">
    <property type="term" value="F:inorganic triphosphate phosphatase activity"/>
    <property type="evidence" value="ECO:0007669"/>
    <property type="project" value="InterPro"/>
</dbReference>
<dbReference type="PANTHER" id="PTHR39569">
    <property type="entry name" value="INORGANIC TRIPHOSPHATASE"/>
    <property type="match status" value="1"/>
</dbReference>
<dbReference type="SUPFAM" id="SSF55154">
    <property type="entry name" value="CYTH-like phosphatases"/>
    <property type="match status" value="1"/>
</dbReference>
<dbReference type="PROSITE" id="PS51707">
    <property type="entry name" value="CYTH"/>
    <property type="match status" value="1"/>
</dbReference>
<dbReference type="SMART" id="SM00880">
    <property type="entry name" value="CHAD"/>
    <property type="match status" value="1"/>
</dbReference>
<reference evidence="3 4" key="1">
    <citation type="submission" date="2018-09" db="EMBL/GenBank/DDBJ databases">
        <authorList>
            <person name="Zhu H."/>
        </authorList>
    </citation>
    <scope>NUCLEOTIDE SEQUENCE [LARGE SCALE GENOMIC DNA]</scope>
    <source>
        <strain evidence="3 4">K2R10-39</strain>
    </source>
</reference>
<dbReference type="InterPro" id="IPR039013">
    <property type="entry name" value="YgiF"/>
</dbReference>
<dbReference type="Pfam" id="PF05235">
    <property type="entry name" value="CHAD"/>
    <property type="match status" value="1"/>
</dbReference>
<accession>A0A418X0L4</accession>
<comment type="caution">
    <text evidence="3">The sequence shown here is derived from an EMBL/GenBank/DDBJ whole genome shotgun (WGS) entry which is preliminary data.</text>
</comment>
<sequence length="523" mass="58640">MKVHHDASRDHVEIELKLLFDPADEDALCKHSLLEKYAIEKPHLQELESIYFDTPDFHLRRQKASLRVRKTGSGWRQTLKGGGKVEAGLHQHNEWESDVNGPALDLAVLREMAGPASEWGKLLDAPALTERLAPVFATRVTRAVWNLRLPEGDDIEFAVDRGTIECGTVSEPISEIELELKSGEPSRLFRYALQLLDTVPLRIGNLNKAVRGYALRVPQELPIVKAAALALSGDMSIEHAFQIIAANCNAQIQGNEIGVLHGNDPESVHQMRVGVRRLRSALRLFGGVIQVPAQIREELGWLAAELGAVRDWEVLADFTLTSIVTASDEASGIDRLKSTAAAVAHDKREQAAVALRSPRYTRLMLTLSHWLLGAGWRDGIDASKHKELDAPVQAFAGNMLKHDHRRLRKRGRKLRGADAAKRHRMRIAAKKLRYATEFFQSLYPPRRVKRYVKSLARMQDELGRLNDAAVAQGLLPELKELHPELASDIEFARGYLACVSDSEARSLYVRWKRFKLIKAPYQA</sequence>
<dbReference type="EMBL" id="QYUN01000002">
    <property type="protein sequence ID" value="RJG05981.1"/>
    <property type="molecule type" value="Genomic_DNA"/>
</dbReference>
<dbReference type="Gene3D" id="2.40.320.10">
    <property type="entry name" value="Hypothetical Protein Pfu-838710-001"/>
    <property type="match status" value="1"/>
</dbReference>
<dbReference type="InterPro" id="IPR038186">
    <property type="entry name" value="CHAD_dom_sf"/>
</dbReference>
<dbReference type="OrthoDB" id="3034217at2"/>
<evidence type="ECO:0000259" key="2">
    <source>
        <dbReference type="PROSITE" id="PS51708"/>
    </source>
</evidence>
<dbReference type="Pfam" id="PF01928">
    <property type="entry name" value="CYTH"/>
    <property type="match status" value="1"/>
</dbReference>
<gene>
    <name evidence="3" type="ORF">D3870_08075</name>
</gene>
<dbReference type="Proteomes" id="UP000285190">
    <property type="component" value="Unassembled WGS sequence"/>
</dbReference>
<evidence type="ECO:0000259" key="1">
    <source>
        <dbReference type="PROSITE" id="PS51707"/>
    </source>
</evidence>
<feature type="domain" description="CYTH" evidence="1">
    <location>
        <begin position="11"/>
        <end position="219"/>
    </location>
</feature>
<dbReference type="GO" id="GO:0046872">
    <property type="term" value="F:metal ion binding"/>
    <property type="evidence" value="ECO:0007669"/>
    <property type="project" value="TreeGrafter"/>
</dbReference>
<evidence type="ECO:0000313" key="4">
    <source>
        <dbReference type="Proteomes" id="UP000285190"/>
    </source>
</evidence>
<dbReference type="CDD" id="cd07756">
    <property type="entry name" value="CYTH-like_Pase_CHAD"/>
    <property type="match status" value="1"/>
</dbReference>
<proteinExistence type="predicted"/>
<keyword evidence="4" id="KW-1185">Reference proteome</keyword>
<dbReference type="AlphaFoldDB" id="A0A418X0L4"/>
<dbReference type="InterPro" id="IPR033469">
    <property type="entry name" value="CYTH-like_dom_sf"/>
</dbReference>
<dbReference type="RefSeq" id="WP_119738141.1">
    <property type="nucleotide sequence ID" value="NZ_QYUN01000002.1"/>
</dbReference>
<feature type="domain" description="CHAD" evidence="2">
    <location>
        <begin position="234"/>
        <end position="523"/>
    </location>
</feature>